<sequence length="1520" mass="168701">MGFEKFPFASWLVEACQPAMLVELGTYHGVSYAAFCEAVLRQGLLTRCYAVDHWRGDQHSGRYDDSVYEDLKSFNEQRYGAFSELIRRDFSVAAAGFADGSIDLLHIDGLHTYEAVAYDFHTWLPKLSGRGVILFHDTNVYRDDFGVHRLFQELSRQYPSFEFLHGNGLGVLACGSEVPEAIARLCQLDDQRQILAVRERFARLGFTWELQAREHERRNVALAAAQMPAAVQMQAPAQAAILEERDAAQAQVQRLQQQVVALQQSVAAQALILEERDAAREQAQRLQQQVEALQQAAAEAHQANSLRLANAEKQALRWEGVAREMTQERDGLMQSLYDQQADLTAQHQRHQQQTRIYDQVMTDLLRRHAEEVDFENQPRHEERHPAIPRLLAWCRSQLPVSLPSGLQFVRPQLHQLLIGINPVAKVVARSTFFDRAWYLAQYPDVAALGAHPAYHYTVIGARTGRDPGPWFSSRRYLALHPELAGAGVNPLYHFEMVGRKAGRPLGLSGDITMTLVPTAPRAPMLPAQEVAPLPGGGPAPEDKTRHVEQARHQLRAFLADAGNRLAFSPQPDPVVSVVVVLFNNAALSLQCLTSIHAQRATPLELIVVDNASTDETPLLLDRLEGCTVLRQQENLHFLRAANVGARAARGRHLLFLNNDTTLGSKALAEACGILDREADVGAVGGQILLLDGSLQEAGSIIWQDGSTSGYGRGADPLDPSYQFQRDVDYCSGAFLMVRRVVFDQLGGFDPLFTPAYYEDADLCVRIWEAGLRVVYSPRIQIMHVESASYGANGSVNKHIVNNRERFKRRHEARLKRAWARQSTDELIARLALGRYPARVLFVDDCWPLTSLGSGLPRARELVSALCQSGVFVTHYATNLDNAVPAALQDALAVGVERIAGGLSQLSPFLQARAACYDCLVVSRPHNMQAVSAWLEQHPDAATRLRVIYDAEAIVSQRDLLLSQARPGAPVPSMSLMDEMSLTRKADTIVAVNEAEAQMFRNVGRADVRVLGHCVDLDLGLAPFGERANLLFVGRLAEMDSPNVDAIEWFIEQVMPLLDRQLGNDYCVDLVGLCADELRHRYAHHGRLHFHGRIDDLTSIYANARIFIAPARFAAGVPIKVYEAAARGVPVVATSLLGRQLGWADGEGMLLADSPQEFALACATLYHDAWRWSEIREAAALRVRRECARQEFKGRVQDLLAEPAPVRSSALVAESALPAPELGRTTTEWSKSPEERSRAHGMFWMTHPRVVERLNTQISGDPKIGTYPYLKSLLQQRGLRFPVSRAASLGSGFGGLEHRLIALGMAERIDGFDLSAEAVAAARQAASQAGLSERLHYQVCDLEQVHLEPAAYDLIVAHHSVHHIDDLDRLFSQVKMALKPGGVFCLEEYVGPNRFQWSDHQLDAANDFHRRLPARYKRMPSGEERGEAFRPAVADVMAVDPTEAIRSADILATLRQHFRIVALRELGGAILHNALYGIAQNFDVQVAEDRQWLESLFAQEDRLMAEGSLGSDFAVIAAVKA</sequence>
<accession>A0A1I7KJT5</accession>
<dbReference type="CDD" id="cd02440">
    <property type="entry name" value="AdoMet_MTases"/>
    <property type="match status" value="1"/>
</dbReference>
<proteinExistence type="predicted"/>
<dbReference type="STRING" id="343013.SAMN04489707_105414"/>
<dbReference type="SUPFAM" id="SSF53448">
    <property type="entry name" value="Nucleotide-diphospho-sugar transferases"/>
    <property type="match status" value="1"/>
</dbReference>
<protein>
    <submittedName>
        <fullName evidence="4">Glycosyltransferase, GT2 family</fullName>
    </submittedName>
</protein>
<keyword evidence="1" id="KW-0175">Coiled coil</keyword>
<dbReference type="PANTHER" id="PTHR43179:SF7">
    <property type="entry name" value="RHAMNOSYLTRANSFERASE WBBL"/>
    <property type="match status" value="1"/>
</dbReference>
<dbReference type="Gene3D" id="3.40.50.2000">
    <property type="entry name" value="Glycogen Phosphorylase B"/>
    <property type="match status" value="1"/>
</dbReference>
<dbReference type="Pfam" id="PF08241">
    <property type="entry name" value="Methyltransf_11"/>
    <property type="match status" value="1"/>
</dbReference>
<dbReference type="Pfam" id="PF13692">
    <property type="entry name" value="Glyco_trans_1_4"/>
    <property type="match status" value="1"/>
</dbReference>
<evidence type="ECO:0000313" key="4">
    <source>
        <dbReference type="EMBL" id="SFU97646.1"/>
    </source>
</evidence>
<dbReference type="SUPFAM" id="SSF53756">
    <property type="entry name" value="UDP-Glycosyltransferase/glycogen phosphorylase"/>
    <property type="match status" value="1"/>
</dbReference>
<feature type="coiled-coil region" evidence="1">
    <location>
        <begin position="238"/>
        <end position="353"/>
    </location>
</feature>
<reference evidence="4 5" key="1">
    <citation type="submission" date="2016-10" db="EMBL/GenBank/DDBJ databases">
        <authorList>
            <person name="de Groot N.N."/>
        </authorList>
    </citation>
    <scope>NUCLEOTIDE SEQUENCE [LARGE SCALE GENOMIC DNA]</scope>
    <source>
        <strain evidence="4 5">R-24608</strain>
    </source>
</reference>
<dbReference type="EMBL" id="FPBX01000054">
    <property type="protein sequence ID" value="SFU97646.1"/>
    <property type="molecule type" value="Genomic_DNA"/>
</dbReference>
<keyword evidence="4" id="KW-0808">Transferase</keyword>
<dbReference type="PANTHER" id="PTHR43179">
    <property type="entry name" value="RHAMNOSYLTRANSFERASE WBBL"/>
    <property type="match status" value="1"/>
</dbReference>
<dbReference type="RefSeq" id="WP_054257810.1">
    <property type="nucleotide sequence ID" value="NZ_CYIG01000059.1"/>
</dbReference>
<dbReference type="Gene3D" id="3.40.50.150">
    <property type="entry name" value="Vaccinia Virus protein VP39"/>
    <property type="match status" value="2"/>
</dbReference>
<dbReference type="Proteomes" id="UP000183656">
    <property type="component" value="Unassembled WGS sequence"/>
</dbReference>
<dbReference type="Pfam" id="PF13578">
    <property type="entry name" value="Methyltransf_24"/>
    <property type="match status" value="1"/>
</dbReference>
<keyword evidence="5" id="KW-1185">Reference proteome</keyword>
<dbReference type="GO" id="GO:0008757">
    <property type="term" value="F:S-adenosylmethionine-dependent methyltransferase activity"/>
    <property type="evidence" value="ECO:0007669"/>
    <property type="project" value="InterPro"/>
</dbReference>
<dbReference type="OrthoDB" id="9816564at2"/>
<dbReference type="CDD" id="cd03801">
    <property type="entry name" value="GT4_PimA-like"/>
    <property type="match status" value="1"/>
</dbReference>
<dbReference type="InterPro" id="IPR029044">
    <property type="entry name" value="Nucleotide-diphossugar_trans"/>
</dbReference>
<dbReference type="InterPro" id="IPR001173">
    <property type="entry name" value="Glyco_trans_2-like"/>
</dbReference>
<evidence type="ECO:0000313" key="5">
    <source>
        <dbReference type="Proteomes" id="UP000183656"/>
    </source>
</evidence>
<organism evidence="4 5">
    <name type="scientific">Paenacidovorax caeni</name>
    <dbReference type="NCBI Taxonomy" id="343013"/>
    <lineage>
        <taxon>Bacteria</taxon>
        <taxon>Pseudomonadati</taxon>
        <taxon>Pseudomonadota</taxon>
        <taxon>Betaproteobacteria</taxon>
        <taxon>Burkholderiales</taxon>
        <taxon>Comamonadaceae</taxon>
        <taxon>Paenacidovorax</taxon>
    </lineage>
</organism>
<gene>
    <name evidence="4" type="ORF">SAMN04489707_105414</name>
</gene>
<evidence type="ECO:0000259" key="2">
    <source>
        <dbReference type="Pfam" id="PF00535"/>
    </source>
</evidence>
<name>A0A1I7KJT5_9BURK</name>
<dbReference type="InterPro" id="IPR029063">
    <property type="entry name" value="SAM-dependent_MTases_sf"/>
</dbReference>
<dbReference type="Pfam" id="PF00535">
    <property type="entry name" value="Glycos_transf_2"/>
    <property type="match status" value="1"/>
</dbReference>
<dbReference type="InterPro" id="IPR013216">
    <property type="entry name" value="Methyltransf_11"/>
</dbReference>
<evidence type="ECO:0000259" key="3">
    <source>
        <dbReference type="Pfam" id="PF08241"/>
    </source>
</evidence>
<dbReference type="SUPFAM" id="SSF53335">
    <property type="entry name" value="S-adenosyl-L-methionine-dependent methyltransferases"/>
    <property type="match status" value="2"/>
</dbReference>
<dbReference type="Gene3D" id="3.90.550.10">
    <property type="entry name" value="Spore Coat Polysaccharide Biosynthesis Protein SpsA, Chain A"/>
    <property type="match status" value="1"/>
</dbReference>
<evidence type="ECO:0000256" key="1">
    <source>
        <dbReference type="SAM" id="Coils"/>
    </source>
</evidence>
<feature type="domain" description="Methyltransferase type 11" evidence="3">
    <location>
        <begin position="1288"/>
        <end position="1384"/>
    </location>
</feature>
<dbReference type="CDD" id="cd04186">
    <property type="entry name" value="GT_2_like_c"/>
    <property type="match status" value="1"/>
</dbReference>
<feature type="domain" description="Glycosyltransferase 2-like" evidence="2">
    <location>
        <begin position="576"/>
        <end position="700"/>
    </location>
</feature>